<dbReference type="InterPro" id="IPR021109">
    <property type="entry name" value="Peptidase_aspartic_dom_sf"/>
</dbReference>
<gene>
    <name evidence="1" type="ORF">CFOL_v3_35643</name>
</gene>
<comment type="caution">
    <text evidence="1">The sequence shown here is derived from an EMBL/GenBank/DDBJ whole genome shotgun (WGS) entry which is preliminary data.</text>
</comment>
<dbReference type="Proteomes" id="UP000187406">
    <property type="component" value="Unassembled WGS sequence"/>
</dbReference>
<protein>
    <submittedName>
        <fullName evidence="1">Gag-asp_proteas domain-containing protein</fullName>
    </submittedName>
</protein>
<dbReference type="OrthoDB" id="1417277at2759"/>
<dbReference type="CDD" id="cd00303">
    <property type="entry name" value="retropepsin_like"/>
    <property type="match status" value="1"/>
</dbReference>
<evidence type="ECO:0000313" key="1">
    <source>
        <dbReference type="EMBL" id="GAV92262.1"/>
    </source>
</evidence>
<dbReference type="PANTHER" id="PTHR33067:SF31">
    <property type="entry name" value="RNA-DIRECTED DNA POLYMERASE"/>
    <property type="match status" value="1"/>
</dbReference>
<organism evidence="1 2">
    <name type="scientific">Cephalotus follicularis</name>
    <name type="common">Albany pitcher plant</name>
    <dbReference type="NCBI Taxonomy" id="3775"/>
    <lineage>
        <taxon>Eukaryota</taxon>
        <taxon>Viridiplantae</taxon>
        <taxon>Streptophyta</taxon>
        <taxon>Embryophyta</taxon>
        <taxon>Tracheophyta</taxon>
        <taxon>Spermatophyta</taxon>
        <taxon>Magnoliopsida</taxon>
        <taxon>eudicotyledons</taxon>
        <taxon>Gunneridae</taxon>
        <taxon>Pentapetalae</taxon>
        <taxon>rosids</taxon>
        <taxon>fabids</taxon>
        <taxon>Oxalidales</taxon>
        <taxon>Cephalotaceae</taxon>
        <taxon>Cephalotus</taxon>
    </lineage>
</organism>
<accession>A0A1Q3DIK5</accession>
<dbReference type="PANTHER" id="PTHR33067">
    <property type="entry name" value="RNA-DIRECTED DNA POLYMERASE-RELATED"/>
    <property type="match status" value="1"/>
</dbReference>
<name>A0A1Q3DIK5_CEPFO</name>
<proteinExistence type="predicted"/>
<dbReference type="AlphaFoldDB" id="A0A1Q3DIK5"/>
<dbReference type="Gene3D" id="2.40.70.10">
    <property type="entry name" value="Acid Proteases"/>
    <property type="match status" value="1"/>
</dbReference>
<dbReference type="EMBL" id="BDDD01009244">
    <property type="protein sequence ID" value="GAV92262.1"/>
    <property type="molecule type" value="Genomic_DNA"/>
</dbReference>
<reference evidence="2" key="1">
    <citation type="submission" date="2016-04" db="EMBL/GenBank/DDBJ databases">
        <title>Cephalotus genome sequencing.</title>
        <authorList>
            <person name="Fukushima K."/>
            <person name="Hasebe M."/>
            <person name="Fang X."/>
        </authorList>
    </citation>
    <scope>NUCLEOTIDE SEQUENCE [LARGE SCALE GENOMIC DNA]</scope>
    <source>
        <strain evidence="2">cv. St1</strain>
    </source>
</reference>
<dbReference type="InParanoid" id="A0A1Q3DIK5"/>
<keyword evidence="2" id="KW-1185">Reference proteome</keyword>
<sequence>MVAQMPNYVRFLKDILSKKRKLEKNEMMKLTEECSAILQNKLPPKLKDLGSFTIPYTIGNIYFEKALCDLGASTNLMPLSIFRKLGLGEVKATSLTLQLADRSIKYPRGIIEDVLVKVDKFFFPAGFLVLDMVEDSEISLILG</sequence>
<evidence type="ECO:0000313" key="2">
    <source>
        <dbReference type="Proteomes" id="UP000187406"/>
    </source>
</evidence>